<dbReference type="RefSeq" id="WP_239123612.1">
    <property type="nucleotide sequence ID" value="NZ_BOOV01000036.1"/>
</dbReference>
<dbReference type="PANTHER" id="PTHR12993:SF28">
    <property type="entry name" value="LMBE FAMILY PROTEIN"/>
    <property type="match status" value="1"/>
</dbReference>
<dbReference type="Pfam" id="PF02585">
    <property type="entry name" value="PIG-L"/>
    <property type="match status" value="1"/>
</dbReference>
<keyword evidence="1" id="KW-0862">Zinc</keyword>
<comment type="caution">
    <text evidence="2">The sequence shown here is derived from an EMBL/GenBank/DDBJ whole genome shotgun (WGS) entry which is preliminary data.</text>
</comment>
<proteinExistence type="predicted"/>
<gene>
    <name evidence="2" type="ORF">BJ982_007585</name>
</gene>
<sequence>MTPLDDADVSTVLVVTAHPDDVDFGAAGSVALLTDKGIRVVYCVVTDGDAGGFDRELDNGGMAQLRRAEQTEAAKRVGVTDLRFLGYQDGTVEPTLGLRRDISRVIRQVRPDRVITSSPERNYVRIQPSHPDHRAVGGATLDAVYPDARNPYAFPELLADEGLEAWAVREVWLTGGQANNHWVDITATVDRKVSALRAHVSQIAHIADGMEQFVRGFLAANAKTAGLPEGSYAEGFQVVQTA</sequence>
<dbReference type="PANTHER" id="PTHR12993">
    <property type="entry name" value="N-ACETYLGLUCOSAMINYL-PHOSPHATIDYLINOSITOL DE-N-ACETYLASE-RELATED"/>
    <property type="match status" value="1"/>
</dbReference>
<dbReference type="InterPro" id="IPR003737">
    <property type="entry name" value="GlcNAc_PI_deacetylase-related"/>
</dbReference>
<evidence type="ECO:0000313" key="3">
    <source>
        <dbReference type="Proteomes" id="UP000542210"/>
    </source>
</evidence>
<dbReference type="AlphaFoldDB" id="A0A7W7DHU4"/>
<evidence type="ECO:0000313" key="2">
    <source>
        <dbReference type="EMBL" id="MBB4706041.1"/>
    </source>
</evidence>
<organism evidence="2 3">
    <name type="scientific">Sphaerisporangium siamense</name>
    <dbReference type="NCBI Taxonomy" id="795645"/>
    <lineage>
        <taxon>Bacteria</taxon>
        <taxon>Bacillati</taxon>
        <taxon>Actinomycetota</taxon>
        <taxon>Actinomycetes</taxon>
        <taxon>Streptosporangiales</taxon>
        <taxon>Streptosporangiaceae</taxon>
        <taxon>Sphaerisporangium</taxon>
    </lineage>
</organism>
<dbReference type="Proteomes" id="UP000542210">
    <property type="component" value="Unassembled WGS sequence"/>
</dbReference>
<dbReference type="EMBL" id="JACHND010000001">
    <property type="protein sequence ID" value="MBB4706041.1"/>
    <property type="molecule type" value="Genomic_DNA"/>
</dbReference>
<accession>A0A7W7DHU4</accession>
<dbReference type="Gene3D" id="3.40.50.10320">
    <property type="entry name" value="LmbE-like"/>
    <property type="match status" value="1"/>
</dbReference>
<dbReference type="GO" id="GO:0016137">
    <property type="term" value="P:glycoside metabolic process"/>
    <property type="evidence" value="ECO:0007669"/>
    <property type="project" value="UniProtKB-ARBA"/>
</dbReference>
<keyword evidence="3" id="KW-1185">Reference proteome</keyword>
<evidence type="ECO:0000256" key="1">
    <source>
        <dbReference type="ARBA" id="ARBA00022833"/>
    </source>
</evidence>
<dbReference type="InterPro" id="IPR024078">
    <property type="entry name" value="LmbE-like_dom_sf"/>
</dbReference>
<reference evidence="2 3" key="1">
    <citation type="submission" date="2020-08" db="EMBL/GenBank/DDBJ databases">
        <title>Sequencing the genomes of 1000 actinobacteria strains.</title>
        <authorList>
            <person name="Klenk H.-P."/>
        </authorList>
    </citation>
    <scope>NUCLEOTIDE SEQUENCE [LARGE SCALE GENOMIC DNA]</scope>
    <source>
        <strain evidence="2 3">DSM 45784</strain>
    </source>
</reference>
<name>A0A7W7DHU4_9ACTN</name>
<dbReference type="SUPFAM" id="SSF102588">
    <property type="entry name" value="LmbE-like"/>
    <property type="match status" value="1"/>
</dbReference>
<dbReference type="GO" id="GO:0016811">
    <property type="term" value="F:hydrolase activity, acting on carbon-nitrogen (but not peptide) bonds, in linear amides"/>
    <property type="evidence" value="ECO:0007669"/>
    <property type="project" value="TreeGrafter"/>
</dbReference>
<protein>
    <submittedName>
        <fullName evidence="2">LmbE family N-acetylglucosaminyl deacetylase</fullName>
    </submittedName>
</protein>